<evidence type="ECO:0000313" key="1">
    <source>
        <dbReference type="EMBL" id="APS00744.1"/>
    </source>
</evidence>
<organism evidence="1 2">
    <name type="scientific">Pajaroellobacter abortibovis</name>
    <dbReference type="NCBI Taxonomy" id="1882918"/>
    <lineage>
        <taxon>Bacteria</taxon>
        <taxon>Pseudomonadati</taxon>
        <taxon>Myxococcota</taxon>
        <taxon>Polyangia</taxon>
        <taxon>Polyangiales</taxon>
        <taxon>Polyangiaceae</taxon>
    </lineage>
</organism>
<dbReference type="AlphaFoldDB" id="A0A1L6MYV2"/>
<dbReference type="Proteomes" id="UP000185544">
    <property type="component" value="Chromosome"/>
</dbReference>
<dbReference type="KEGG" id="pabo:BCY86_08685"/>
<evidence type="ECO:0000313" key="2">
    <source>
        <dbReference type="Proteomes" id="UP000185544"/>
    </source>
</evidence>
<dbReference type="InterPro" id="IPR029066">
    <property type="entry name" value="PLP-binding_barrel"/>
</dbReference>
<proteinExistence type="predicted"/>
<accession>A0A1L6MYV2</accession>
<dbReference type="RefSeq" id="WP_075277413.1">
    <property type="nucleotide sequence ID" value="NZ_CP016908.1"/>
</dbReference>
<gene>
    <name evidence="1" type="ORF">BCY86_08685</name>
</gene>
<protein>
    <submittedName>
        <fullName evidence="1">Uncharacterized protein</fullName>
    </submittedName>
</protein>
<dbReference type="STRING" id="1882918.BCY86_08685"/>
<dbReference type="SUPFAM" id="SSF51419">
    <property type="entry name" value="PLP-binding barrel"/>
    <property type="match status" value="1"/>
</dbReference>
<dbReference type="Gene3D" id="3.20.20.10">
    <property type="entry name" value="Alanine racemase"/>
    <property type="match status" value="1"/>
</dbReference>
<reference evidence="1 2" key="1">
    <citation type="submission" date="2016-08" db="EMBL/GenBank/DDBJ databases">
        <title>Identification and validation of antigenic proteins from Pajaroellobacter abortibovis using de-novo genome sequence assembly and reverse vaccinology.</title>
        <authorList>
            <person name="Welly B.T."/>
            <person name="Miller M.R."/>
            <person name="Stott J.L."/>
            <person name="Blanchard M.T."/>
            <person name="Islas-Trejo A.D."/>
            <person name="O'Rourke S.M."/>
            <person name="Young A.E."/>
            <person name="Medrano J.F."/>
            <person name="Van Eenennaam A.L."/>
        </authorList>
    </citation>
    <scope>NUCLEOTIDE SEQUENCE [LARGE SCALE GENOMIC DNA]</scope>
    <source>
        <strain evidence="1 2">BTF92-0548A/99-0131</strain>
    </source>
</reference>
<dbReference type="OrthoDB" id="9804072at2"/>
<sequence length="72" mass="7744">MASLASLSITRHTFEQIAALRFSYNATSLPELSTGVSTNFEEAIEGGANWSRLGTAIFGSRQALSNKNSSLY</sequence>
<dbReference type="EMBL" id="CP016908">
    <property type="protein sequence ID" value="APS00744.1"/>
    <property type="molecule type" value="Genomic_DNA"/>
</dbReference>
<name>A0A1L6MYV2_9BACT</name>
<keyword evidence="2" id="KW-1185">Reference proteome</keyword>